<evidence type="ECO:0000256" key="1">
    <source>
        <dbReference type="ARBA" id="ARBA00022679"/>
    </source>
</evidence>
<name>A0A164T8D3_9CRUS</name>
<dbReference type="PANTHER" id="PTHR37984">
    <property type="entry name" value="PROTEIN CBG26694"/>
    <property type="match status" value="1"/>
</dbReference>
<dbReference type="Pfam" id="PF17917">
    <property type="entry name" value="RT_RNaseH"/>
    <property type="match status" value="1"/>
</dbReference>
<dbReference type="PANTHER" id="PTHR37984:SF5">
    <property type="entry name" value="PROTEIN NYNRIN-LIKE"/>
    <property type="match status" value="1"/>
</dbReference>
<gene>
    <name evidence="8" type="ORF">APZ42_025319</name>
</gene>
<dbReference type="SUPFAM" id="SSF56672">
    <property type="entry name" value="DNA/RNA polymerases"/>
    <property type="match status" value="1"/>
</dbReference>
<evidence type="ECO:0000313" key="9">
    <source>
        <dbReference type="Proteomes" id="UP000076858"/>
    </source>
</evidence>
<organism evidence="8 9">
    <name type="scientific">Daphnia magna</name>
    <dbReference type="NCBI Taxonomy" id="35525"/>
    <lineage>
        <taxon>Eukaryota</taxon>
        <taxon>Metazoa</taxon>
        <taxon>Ecdysozoa</taxon>
        <taxon>Arthropoda</taxon>
        <taxon>Crustacea</taxon>
        <taxon>Branchiopoda</taxon>
        <taxon>Diplostraca</taxon>
        <taxon>Cladocera</taxon>
        <taxon>Anomopoda</taxon>
        <taxon>Daphniidae</taxon>
        <taxon>Daphnia</taxon>
    </lineage>
</organism>
<keyword evidence="5" id="KW-0378">Hydrolase</keyword>
<reference evidence="8 9" key="1">
    <citation type="submission" date="2016-03" db="EMBL/GenBank/DDBJ databases">
        <title>EvidentialGene: Evidence-directed Construction of Genes on Genomes.</title>
        <authorList>
            <person name="Gilbert D.G."/>
            <person name="Choi J.-H."/>
            <person name="Mockaitis K."/>
            <person name="Colbourne J."/>
            <person name="Pfrender M."/>
        </authorList>
    </citation>
    <scope>NUCLEOTIDE SEQUENCE [LARGE SCALE GENOMIC DNA]</scope>
    <source>
        <strain evidence="8 9">Xinb3</strain>
        <tissue evidence="8">Complete organism</tissue>
    </source>
</reference>
<evidence type="ECO:0000259" key="7">
    <source>
        <dbReference type="Pfam" id="PF17917"/>
    </source>
</evidence>
<keyword evidence="2" id="KW-0548">Nucleotidyltransferase</keyword>
<keyword evidence="4" id="KW-0255">Endonuclease</keyword>
<dbReference type="STRING" id="35525.A0A164T8D3"/>
<evidence type="ECO:0000256" key="3">
    <source>
        <dbReference type="ARBA" id="ARBA00022722"/>
    </source>
</evidence>
<evidence type="ECO:0000256" key="5">
    <source>
        <dbReference type="ARBA" id="ARBA00022801"/>
    </source>
</evidence>
<keyword evidence="9" id="KW-1185">Reference proteome</keyword>
<dbReference type="InterPro" id="IPR050951">
    <property type="entry name" value="Retrovirus_Pol_polyprotein"/>
</dbReference>
<dbReference type="InterPro" id="IPR043502">
    <property type="entry name" value="DNA/RNA_pol_sf"/>
</dbReference>
<dbReference type="GO" id="GO:0004519">
    <property type="term" value="F:endonuclease activity"/>
    <property type="evidence" value="ECO:0007669"/>
    <property type="project" value="UniProtKB-KW"/>
</dbReference>
<evidence type="ECO:0000256" key="2">
    <source>
        <dbReference type="ARBA" id="ARBA00022695"/>
    </source>
</evidence>
<sequence>MNYATTEKEALAVIFAIRTFRHFLQDEPFLVISDHKPLQWFENLKENTGRLGRWAIELAATK</sequence>
<feature type="domain" description="Reverse transcriptase RNase H-like" evidence="7">
    <location>
        <begin position="2"/>
        <end position="59"/>
    </location>
</feature>
<keyword evidence="8" id="KW-0645">Protease</keyword>
<dbReference type="InterPro" id="IPR041373">
    <property type="entry name" value="RT_RNaseH"/>
</dbReference>
<evidence type="ECO:0000256" key="4">
    <source>
        <dbReference type="ARBA" id="ARBA00022759"/>
    </source>
</evidence>
<keyword evidence="1" id="KW-0808">Transferase</keyword>
<keyword evidence="6" id="KW-0695">RNA-directed DNA polymerase</keyword>
<evidence type="ECO:0000313" key="8">
    <source>
        <dbReference type="EMBL" id="KZS10262.1"/>
    </source>
</evidence>
<keyword evidence="3" id="KW-0540">Nuclease</keyword>
<dbReference type="GO" id="GO:0008233">
    <property type="term" value="F:peptidase activity"/>
    <property type="evidence" value="ECO:0007669"/>
    <property type="project" value="UniProtKB-KW"/>
</dbReference>
<evidence type="ECO:0000256" key="6">
    <source>
        <dbReference type="ARBA" id="ARBA00022918"/>
    </source>
</evidence>
<comment type="caution">
    <text evidence="8">The sequence shown here is derived from an EMBL/GenBank/DDBJ whole genome shotgun (WGS) entry which is preliminary data.</text>
</comment>
<dbReference type="GO" id="GO:0006508">
    <property type="term" value="P:proteolysis"/>
    <property type="evidence" value="ECO:0007669"/>
    <property type="project" value="UniProtKB-KW"/>
</dbReference>
<proteinExistence type="predicted"/>
<protein>
    <submittedName>
        <fullName evidence="8">Protease</fullName>
    </submittedName>
</protein>
<dbReference type="EMBL" id="LRGB01001865">
    <property type="protein sequence ID" value="KZS10262.1"/>
    <property type="molecule type" value="Genomic_DNA"/>
</dbReference>
<dbReference type="AlphaFoldDB" id="A0A164T8D3"/>
<dbReference type="Proteomes" id="UP000076858">
    <property type="component" value="Unassembled WGS sequence"/>
</dbReference>
<dbReference type="GO" id="GO:0003964">
    <property type="term" value="F:RNA-directed DNA polymerase activity"/>
    <property type="evidence" value="ECO:0007669"/>
    <property type="project" value="UniProtKB-KW"/>
</dbReference>
<accession>A0A164T8D3</accession>